<proteinExistence type="predicted"/>
<reference evidence="1" key="1">
    <citation type="submission" date="2021-05" db="EMBL/GenBank/DDBJ databases">
        <authorList>
            <person name="Alioto T."/>
            <person name="Alioto T."/>
            <person name="Gomez Garrido J."/>
        </authorList>
    </citation>
    <scope>NUCLEOTIDE SEQUENCE</scope>
</reference>
<organism evidence="1">
    <name type="scientific">Culex pipiens</name>
    <name type="common">House mosquito</name>
    <dbReference type="NCBI Taxonomy" id="7175"/>
    <lineage>
        <taxon>Eukaryota</taxon>
        <taxon>Metazoa</taxon>
        <taxon>Ecdysozoa</taxon>
        <taxon>Arthropoda</taxon>
        <taxon>Hexapoda</taxon>
        <taxon>Insecta</taxon>
        <taxon>Pterygota</taxon>
        <taxon>Neoptera</taxon>
        <taxon>Endopterygota</taxon>
        <taxon>Diptera</taxon>
        <taxon>Nematocera</taxon>
        <taxon>Culicoidea</taxon>
        <taxon>Culicidae</taxon>
        <taxon>Culicinae</taxon>
        <taxon>Culicini</taxon>
        <taxon>Culex</taxon>
        <taxon>Culex</taxon>
    </lineage>
</organism>
<protein>
    <submittedName>
        <fullName evidence="1">(northern house mosquito) hypothetical protein</fullName>
    </submittedName>
</protein>
<accession>A0A8D8BER3</accession>
<dbReference type="EMBL" id="HBUE01074782">
    <property type="protein sequence ID" value="CAG6474466.1"/>
    <property type="molecule type" value="Transcribed_RNA"/>
</dbReference>
<evidence type="ECO:0000313" key="1">
    <source>
        <dbReference type="EMBL" id="CAG6474466.1"/>
    </source>
</evidence>
<sequence length="321" mass="36688">MSISDGTLNLGSANETSGSFHWDTSTGMVGRLIVGLFRIRNSSLAAYGVYLDWMVAVSWHLICFVDSPIPATSMSTFFRRRFRVFASFFVMKLHMDAESSRALAGYFFPFWPRTSSATVSRSTVLRCDWTDKLTWDSGFDVLGVGSTDVDVDWIGCWDGFFGAAWVDDIFGGASRCNRVWCFSWQTWHVNLDKQFRDWCPDRKQFQQRRFWYTKSWRCWMDFLANTGHSNKRWDSEQARHCGLLLYVLDATALDTTLNGFFWNGWGLVPATLDGCCCSEVSRTDSSILNRWYRKSVSIAYVTTSSLLVCSSQARSDLESSL</sequence>
<name>A0A8D8BER3_CULPI</name>
<dbReference type="AlphaFoldDB" id="A0A8D8BER3"/>